<dbReference type="PANTHER" id="PTHR35149:SF2">
    <property type="entry name" value="DUF262 DOMAIN-CONTAINING PROTEIN"/>
    <property type="match status" value="1"/>
</dbReference>
<dbReference type="KEGG" id="ppr:PBPRA0884"/>
<accession>Q6LTS9</accession>
<dbReference type="PANTHER" id="PTHR35149">
    <property type="entry name" value="SLL5132 PROTEIN"/>
    <property type="match status" value="1"/>
</dbReference>
<sequence>MSQGEINELQVVSCDVDALFSNSAISTKNGILEGQLFIPEYQRPYTWGEKEVNRLVGDLIAYFSSEKPPEHQYYLGSVIIHQSIVDGVTRLNVIDGQQRLTTLAILAYVLGLPNQPRITYTSPSSQQQIAANVQWLKTWLADNREIEHCDLKALIKLEQINITLVITESEDDAYRFFETQNTGGVRLNGADIIKAHHLRAIEEKYQDSYAKQWESLGELTPLIDAIMKVRYWQAFRFKSLPTHRKPHLVKTEIVKELAESCLNQPVNVAYRTVQVTKPHTGVATNSLSGIQINNIDNGYAMRQPLNSGINTIDYLSYFAQLQHDLLLNERTLANLDAFYDFYFNDVIQKLDGTAYLKKLFDSTLLLYVSQFGLTQLHEAALWLFRMVYSPRVINQKTVKESSIQSFARDNKLFDFIVLSYTHEQLIGWLKEYSYTFEGSNLDDKKVKGRFIIRLENFFKPKTFTRETIQTSFDKQLCQAIQSKVNEAQT</sequence>
<reference evidence="4" key="1">
    <citation type="journal article" date="2005" name="Science">
        <title>Life at depth: Photobacterium profundum genome sequence and expression analysis.</title>
        <authorList>
            <person name="Vezzi A."/>
            <person name="Campanaro S."/>
            <person name="D'Angelo M."/>
            <person name="Simonato F."/>
            <person name="Vitulo N."/>
            <person name="Lauro F.M."/>
            <person name="Cestaro A."/>
            <person name="Malacrida G."/>
            <person name="Simionati B."/>
            <person name="Cannata N."/>
            <person name="Romualdi C."/>
            <person name="Bartlett D.H."/>
            <person name="Valle G."/>
        </authorList>
    </citation>
    <scope>NUCLEOTIDE SEQUENCE [LARGE SCALE GENOMIC DNA]</scope>
    <source>
        <strain evidence="4">ATCC BAA-1253 / SS9</strain>
    </source>
</reference>
<keyword evidence="4" id="KW-1185">Reference proteome</keyword>
<evidence type="ECO:0000313" key="3">
    <source>
        <dbReference type="EMBL" id="CAG19296.1"/>
    </source>
</evidence>
<evidence type="ECO:0000259" key="2">
    <source>
        <dbReference type="Pfam" id="PF25202"/>
    </source>
</evidence>
<name>Q6LTS9_PHOPR</name>
<protein>
    <submittedName>
        <fullName evidence="3">Uncharacterized protein</fullName>
    </submittedName>
</protein>
<feature type="domain" description="DUF7834" evidence="2">
    <location>
        <begin position="206"/>
        <end position="438"/>
    </location>
</feature>
<evidence type="ECO:0000259" key="1">
    <source>
        <dbReference type="Pfam" id="PF03235"/>
    </source>
</evidence>
<feature type="domain" description="GmrSD restriction endonucleases N-terminal" evidence="1">
    <location>
        <begin position="34"/>
        <end position="198"/>
    </location>
</feature>
<dbReference type="Pfam" id="PF25202">
    <property type="entry name" value="DUF7834"/>
    <property type="match status" value="1"/>
</dbReference>
<dbReference type="Proteomes" id="UP000000593">
    <property type="component" value="Chromosome 1"/>
</dbReference>
<proteinExistence type="predicted"/>
<dbReference type="Pfam" id="PF03235">
    <property type="entry name" value="GmrSD_N"/>
    <property type="match status" value="1"/>
</dbReference>
<dbReference type="eggNOG" id="COG1479">
    <property type="taxonomic scope" value="Bacteria"/>
</dbReference>
<dbReference type="EMBL" id="CR378665">
    <property type="protein sequence ID" value="CAG19296.1"/>
    <property type="molecule type" value="Genomic_DNA"/>
</dbReference>
<dbReference type="InterPro" id="IPR057156">
    <property type="entry name" value="DUF7834"/>
</dbReference>
<organism evidence="3 4">
    <name type="scientific">Photobacterium profundum (strain SS9)</name>
    <dbReference type="NCBI Taxonomy" id="298386"/>
    <lineage>
        <taxon>Bacteria</taxon>
        <taxon>Pseudomonadati</taxon>
        <taxon>Pseudomonadota</taxon>
        <taxon>Gammaproteobacteria</taxon>
        <taxon>Vibrionales</taxon>
        <taxon>Vibrionaceae</taxon>
        <taxon>Photobacterium</taxon>
    </lineage>
</organism>
<dbReference type="AlphaFoldDB" id="Q6LTS9"/>
<dbReference type="InterPro" id="IPR004919">
    <property type="entry name" value="GmrSD_N"/>
</dbReference>
<dbReference type="RefSeq" id="WP_011217633.1">
    <property type="nucleotide sequence ID" value="NC_006370.1"/>
</dbReference>
<dbReference type="HOGENOM" id="CLU_030645_0_0_6"/>
<evidence type="ECO:0000313" key="4">
    <source>
        <dbReference type="Proteomes" id="UP000000593"/>
    </source>
</evidence>
<dbReference type="STRING" id="298386.PBPRA0884"/>
<gene>
    <name evidence="3" type="primary">VC1767</name>
    <name evidence="3" type="ordered locus">PBPRA0884</name>
</gene>